<keyword evidence="3" id="KW-0449">Lipoprotein</keyword>
<dbReference type="EMBL" id="CP004393">
    <property type="protein sequence ID" value="AJE45278.1"/>
    <property type="molecule type" value="Genomic_DNA"/>
</dbReference>
<dbReference type="RefSeq" id="WP_052453011.1">
    <property type="nucleotide sequence ID" value="NZ_CP004393.1"/>
</dbReference>
<dbReference type="Pfam" id="PF04333">
    <property type="entry name" value="MlaA"/>
    <property type="match status" value="1"/>
</dbReference>
<organism evidence="3 4">
    <name type="scientific">Celeribacter indicus</name>
    <dbReference type="NCBI Taxonomy" id="1208324"/>
    <lineage>
        <taxon>Bacteria</taxon>
        <taxon>Pseudomonadati</taxon>
        <taxon>Pseudomonadota</taxon>
        <taxon>Alphaproteobacteria</taxon>
        <taxon>Rhodobacterales</taxon>
        <taxon>Roseobacteraceae</taxon>
        <taxon>Celeribacter</taxon>
    </lineage>
</organism>
<dbReference type="PANTHER" id="PTHR30035">
    <property type="entry name" value="LIPOPROTEIN VACJ-RELATED"/>
    <property type="match status" value="1"/>
</dbReference>
<comment type="similarity">
    <text evidence="1">Belongs to the MlaA family.</text>
</comment>
<dbReference type="GO" id="GO:0120010">
    <property type="term" value="P:intermembrane phospholipid transfer"/>
    <property type="evidence" value="ECO:0007669"/>
    <property type="project" value="TreeGrafter"/>
</dbReference>
<protein>
    <submittedName>
        <fullName evidence="3">VacJ family lipoprotein</fullName>
    </submittedName>
</protein>
<gene>
    <name evidence="3" type="ORF">P73_0563</name>
</gene>
<dbReference type="GO" id="GO:0016020">
    <property type="term" value="C:membrane"/>
    <property type="evidence" value="ECO:0007669"/>
    <property type="project" value="InterPro"/>
</dbReference>
<dbReference type="PRINTS" id="PR01805">
    <property type="entry name" value="VACJLIPOPROT"/>
</dbReference>
<dbReference type="HOGENOM" id="CLU_059326_3_0_5"/>
<dbReference type="KEGG" id="cid:P73_0563"/>
<dbReference type="STRING" id="1208324.P73_0563"/>
<evidence type="ECO:0000313" key="3">
    <source>
        <dbReference type="EMBL" id="AJE45278.1"/>
    </source>
</evidence>
<reference evidence="3 4" key="1">
    <citation type="journal article" date="2014" name="Int. J. Syst. Evol. Microbiol.">
        <title>Celeribacter indicus sp. nov., a polycyclic aromatic hydrocarbon-degrading bacterium from deep-sea sediment and reclassification of Huaishuia halophila as Celeribacter halophilus comb. nov.</title>
        <authorList>
            <person name="Lai Q."/>
            <person name="Cao J."/>
            <person name="Yuan J."/>
            <person name="Li F."/>
            <person name="Shao Z."/>
        </authorList>
    </citation>
    <scope>NUCLEOTIDE SEQUENCE [LARGE SCALE GENOMIC DNA]</scope>
    <source>
        <strain evidence="3">P73</strain>
    </source>
</reference>
<name>A0A0B5DNW5_9RHOB</name>
<sequence length="254" mass="27580">MTIPNFLRILPFAGTILLTACASPDEGRGINDPYEETNRAWHDRNVALDRAVIRPVSNAYGTAVPDPLRRGLSNVSDTLSIPGAVVNDLLQFELGDAVHNTARFAVNATIGLAGLFDPATEMGLEARDADFGETLHRWGVTEGAYVVLPVYGPSTERDALGLAVDVALDPVGSLLGSNERKAKTGLTVAELADTRYRYSDIYESIIYESADSYAQMRLTYLDQRRYELGTPIGSAATGETEGGGSYDIYEDFYE</sequence>
<dbReference type="InterPro" id="IPR007428">
    <property type="entry name" value="MlaA"/>
</dbReference>
<evidence type="ECO:0000256" key="2">
    <source>
        <dbReference type="ARBA" id="ARBA00022729"/>
    </source>
</evidence>
<dbReference type="AlphaFoldDB" id="A0A0B5DNW5"/>
<evidence type="ECO:0000313" key="4">
    <source>
        <dbReference type="Proteomes" id="UP000031521"/>
    </source>
</evidence>
<evidence type="ECO:0000256" key="1">
    <source>
        <dbReference type="ARBA" id="ARBA00010634"/>
    </source>
</evidence>
<keyword evidence="4" id="KW-1185">Reference proteome</keyword>
<proteinExistence type="inferred from homology"/>
<accession>A0A0B5DNW5</accession>
<keyword evidence="2" id="KW-0732">Signal</keyword>
<dbReference type="PANTHER" id="PTHR30035:SF3">
    <property type="entry name" value="INTERMEMBRANE PHOSPHOLIPID TRANSPORT SYSTEM LIPOPROTEIN MLAA"/>
    <property type="match status" value="1"/>
</dbReference>
<dbReference type="Proteomes" id="UP000031521">
    <property type="component" value="Chromosome"/>
</dbReference>
<dbReference type="OrthoDB" id="9785326at2"/>